<proteinExistence type="predicted"/>
<comment type="caution">
    <text evidence="1">The sequence shown here is derived from an EMBL/GenBank/DDBJ whole genome shotgun (WGS) entry which is preliminary data.</text>
</comment>
<keyword evidence="2" id="KW-1185">Reference proteome</keyword>
<evidence type="ECO:0000313" key="1">
    <source>
        <dbReference type="EMBL" id="GIH02507.1"/>
    </source>
</evidence>
<organism evidence="1 2">
    <name type="scientific">Rhizocola hellebori</name>
    <dbReference type="NCBI Taxonomy" id="1392758"/>
    <lineage>
        <taxon>Bacteria</taxon>
        <taxon>Bacillati</taxon>
        <taxon>Actinomycetota</taxon>
        <taxon>Actinomycetes</taxon>
        <taxon>Micromonosporales</taxon>
        <taxon>Micromonosporaceae</taxon>
        <taxon>Rhizocola</taxon>
    </lineage>
</organism>
<dbReference type="AlphaFoldDB" id="A0A8J3Q2Z9"/>
<reference evidence="1" key="1">
    <citation type="submission" date="2021-01" db="EMBL/GenBank/DDBJ databases">
        <title>Whole genome shotgun sequence of Rhizocola hellebori NBRC 109834.</title>
        <authorList>
            <person name="Komaki H."/>
            <person name="Tamura T."/>
        </authorList>
    </citation>
    <scope>NUCLEOTIDE SEQUENCE</scope>
    <source>
        <strain evidence="1">NBRC 109834</strain>
    </source>
</reference>
<dbReference type="EMBL" id="BONY01000002">
    <property type="protein sequence ID" value="GIH02507.1"/>
    <property type="molecule type" value="Genomic_DNA"/>
</dbReference>
<dbReference type="Proteomes" id="UP000612899">
    <property type="component" value="Unassembled WGS sequence"/>
</dbReference>
<sequence>MCEGLDTSAVDDDSALIAELAQVALVSVAPDELMIFDETAEEYFTDPEAALTASGRDAAVGFGLELAMITPIALSVGSAVMQAVVGHLAGRALDAGQTGLAALARRVFKRPAQQPDLTLTTAQAQQVRATAFERARALGLPDAQAHLLADSFVGAIATAG</sequence>
<gene>
    <name evidence="1" type="ORF">Rhe02_05740</name>
</gene>
<name>A0A8J3Q2Z9_9ACTN</name>
<accession>A0A8J3Q2Z9</accession>
<protein>
    <submittedName>
        <fullName evidence="1">Uncharacterized protein</fullName>
    </submittedName>
</protein>
<evidence type="ECO:0000313" key="2">
    <source>
        <dbReference type="Proteomes" id="UP000612899"/>
    </source>
</evidence>